<feature type="region of interest" description="Disordered" evidence="2">
    <location>
        <begin position="351"/>
        <end position="408"/>
    </location>
</feature>
<dbReference type="OMA" id="CSCRIAE"/>
<dbReference type="STRING" id="28573.A0A0U1M1C2"/>
<evidence type="ECO:0000313" key="4">
    <source>
        <dbReference type="Proteomes" id="UP000054383"/>
    </source>
</evidence>
<feature type="region of interest" description="Disordered" evidence="2">
    <location>
        <begin position="1"/>
        <end position="43"/>
    </location>
</feature>
<feature type="coiled-coil region" evidence="1">
    <location>
        <begin position="85"/>
        <end position="214"/>
    </location>
</feature>
<feature type="compositionally biased region" description="Polar residues" evidence="2">
    <location>
        <begin position="1"/>
        <end position="13"/>
    </location>
</feature>
<sequence length="635" mass="70895">MDSPSLKPNSPSKTPLYPASPDRINQQKLVGSPSLPSDLHPKSSDVQAKIAFINGLSRSGSPAPNSQHSSSTSVSAALQRAILGREEAESALARADAQLSEAQSRERRISERLESLLEELQTTRERQAHERTLFEKEVRKARKEAFRAGSTLVKVQEELKLSKSEARTLKDDIRTEREAKENAKQEAFERAYALAGITEELQSLKDQLRAKEAANQSSVQLEMDAIDENKDKPQVDYADQATCTTPMSRRTKRSADASELLTTASQSIHEEETPTKKIRLSRRVSNKENGDPEEVQRQADIIEDLKAEIKFEQRQREKADEMIHFMKMECQFKRCSCRIAESQGFDYVHDKEWHKKSQESSASQRRDEQQIHNRDETPAISPHSPFESPATAMTPPTPEYREPDVPTDIEPTEESEIAFCPTTGTFVSVPSPHAEMTDRPSEGPLVLPNVDDISSPRFENPAVPTIEHDDLRPDIAPGPYEVESVDADVPVDQPVEHAAVDQIDPIQDDDICVADNQPSEPLPITPTEQFTNMQEESITRTVPLQTEPRRSQNLSAVIPGTPVTREEALAQIRARRGRARSLVKRSASTGEATVRAPGQGATTTNRIPGMAHSDTRSEPDVGDRRDYSAPVRRRY</sequence>
<gene>
    <name evidence="3" type="ORF">PISL3812_06374</name>
</gene>
<proteinExistence type="predicted"/>
<evidence type="ECO:0000256" key="1">
    <source>
        <dbReference type="SAM" id="Coils"/>
    </source>
</evidence>
<evidence type="ECO:0000256" key="2">
    <source>
        <dbReference type="SAM" id="MobiDB-lite"/>
    </source>
</evidence>
<feature type="compositionally biased region" description="Polar residues" evidence="2">
    <location>
        <begin position="56"/>
        <end position="65"/>
    </location>
</feature>
<feature type="region of interest" description="Disordered" evidence="2">
    <location>
        <begin position="222"/>
        <end position="295"/>
    </location>
</feature>
<dbReference type="PANTHER" id="PTHR42041">
    <property type="entry name" value="DNA ENDONUCLEASE ACTIVATOR CTP1 C-TERMINAL DOMAIN-CONTAINING PROTEIN"/>
    <property type="match status" value="1"/>
</dbReference>
<dbReference type="AlphaFoldDB" id="A0A0U1M1C2"/>
<feature type="compositionally biased region" description="Polar residues" evidence="2">
    <location>
        <begin position="526"/>
        <end position="544"/>
    </location>
</feature>
<dbReference type="PANTHER" id="PTHR42041:SF1">
    <property type="entry name" value="DNA ENDONUCLEASE ACTIVATOR CTP1 C-TERMINAL DOMAIN-CONTAINING PROTEIN"/>
    <property type="match status" value="1"/>
</dbReference>
<feature type="compositionally biased region" description="Basic and acidic residues" evidence="2">
    <location>
        <begin position="613"/>
        <end position="627"/>
    </location>
</feature>
<organism evidence="3 4">
    <name type="scientific">Talaromyces islandicus</name>
    <name type="common">Penicillium islandicum</name>
    <dbReference type="NCBI Taxonomy" id="28573"/>
    <lineage>
        <taxon>Eukaryota</taxon>
        <taxon>Fungi</taxon>
        <taxon>Dikarya</taxon>
        <taxon>Ascomycota</taxon>
        <taxon>Pezizomycotina</taxon>
        <taxon>Eurotiomycetes</taxon>
        <taxon>Eurotiomycetidae</taxon>
        <taxon>Eurotiales</taxon>
        <taxon>Trichocomaceae</taxon>
        <taxon>Talaromyces</taxon>
        <taxon>Talaromyces sect. Islandici</taxon>
    </lineage>
</organism>
<dbReference type="OrthoDB" id="4495335at2759"/>
<feature type="compositionally biased region" description="Basic and acidic residues" evidence="2">
    <location>
        <begin position="351"/>
        <end position="377"/>
    </location>
</feature>
<keyword evidence="4" id="KW-1185">Reference proteome</keyword>
<feature type="compositionally biased region" description="Basic and acidic residues" evidence="2">
    <location>
        <begin position="285"/>
        <end position="295"/>
    </location>
</feature>
<feature type="region of interest" description="Disordered" evidence="2">
    <location>
        <begin position="56"/>
        <end position="77"/>
    </location>
</feature>
<keyword evidence="1" id="KW-0175">Coiled coil</keyword>
<feature type="region of interest" description="Disordered" evidence="2">
    <location>
        <begin position="577"/>
        <end position="635"/>
    </location>
</feature>
<dbReference type="EMBL" id="CVMT01000006">
    <property type="protein sequence ID" value="CRG89338.1"/>
    <property type="molecule type" value="Genomic_DNA"/>
</dbReference>
<protein>
    <submittedName>
        <fullName evidence="3">Uncharacterized protein</fullName>
    </submittedName>
</protein>
<feature type="coiled-coil region" evidence="1">
    <location>
        <begin position="295"/>
        <end position="322"/>
    </location>
</feature>
<dbReference type="Proteomes" id="UP000054383">
    <property type="component" value="Unassembled WGS sequence"/>
</dbReference>
<feature type="compositionally biased region" description="Low complexity" evidence="2">
    <location>
        <begin position="66"/>
        <end position="75"/>
    </location>
</feature>
<evidence type="ECO:0000313" key="3">
    <source>
        <dbReference type="EMBL" id="CRG89338.1"/>
    </source>
</evidence>
<feature type="region of interest" description="Disordered" evidence="2">
    <location>
        <begin position="511"/>
        <end position="562"/>
    </location>
</feature>
<name>A0A0U1M1C2_TALIS</name>
<accession>A0A0U1M1C2</accession>
<feature type="region of interest" description="Disordered" evidence="2">
    <location>
        <begin position="448"/>
        <end position="481"/>
    </location>
</feature>
<reference evidence="3 4" key="1">
    <citation type="submission" date="2015-04" db="EMBL/GenBank/DDBJ databases">
        <authorList>
            <person name="Syromyatnikov M.Y."/>
            <person name="Popov V.N."/>
        </authorList>
    </citation>
    <scope>NUCLEOTIDE SEQUENCE [LARGE SCALE GENOMIC DNA]</scope>
    <source>
        <strain evidence="3">WF-38-12</strain>
    </source>
</reference>